<organism evidence="8 11">
    <name type="scientific">Antrihabitans spumae</name>
    <dbReference type="NCBI Taxonomy" id="3373370"/>
    <lineage>
        <taxon>Bacteria</taxon>
        <taxon>Bacillati</taxon>
        <taxon>Actinomycetota</taxon>
        <taxon>Actinomycetes</taxon>
        <taxon>Mycobacteriales</taxon>
        <taxon>Nocardiaceae</taxon>
        <taxon>Antrihabitans</taxon>
    </lineage>
</organism>
<keyword evidence="11" id="KW-1185">Reference proteome</keyword>
<protein>
    <recommendedName>
        <fullName evidence="1">site-specific DNA-methyltransferase (adenine-specific)</fullName>
        <ecNumber evidence="1">2.1.1.72</ecNumber>
    </recommendedName>
</protein>
<evidence type="ECO:0000313" key="11">
    <source>
        <dbReference type="Proteomes" id="UP001609219"/>
    </source>
</evidence>
<evidence type="ECO:0000256" key="2">
    <source>
        <dbReference type="ARBA" id="ARBA00022603"/>
    </source>
</evidence>
<dbReference type="EMBL" id="JBIMSN010000006">
    <property type="protein sequence ID" value="MFH5227310.1"/>
    <property type="molecule type" value="Genomic_DNA"/>
</dbReference>
<dbReference type="InterPro" id="IPR051537">
    <property type="entry name" value="DNA_Adenine_Mtase"/>
</dbReference>
<reference evidence="10 11" key="1">
    <citation type="submission" date="2024-10" db="EMBL/GenBank/DDBJ databases">
        <authorList>
            <person name="Riesco R."/>
        </authorList>
    </citation>
    <scope>NUCLEOTIDE SEQUENCE [LARGE SCALE GENOMIC DNA]</scope>
    <source>
        <strain evidence="9 10">NCIMB 15448</strain>
        <strain evidence="8 11">NCIMB 15450</strain>
    </source>
</reference>
<dbReference type="Proteomes" id="UP001609219">
    <property type="component" value="Unassembled WGS sequence"/>
</dbReference>
<name>A0ABW7K1L0_9NOCA</name>
<dbReference type="PANTHER" id="PTHR42933">
    <property type="entry name" value="SLR6095 PROTEIN"/>
    <property type="match status" value="1"/>
</dbReference>
<sequence length="604" mass="67535">MANERITEGIVRSHLHAHPCSGQLVEEQSSTVPAIRRLLSRASKSGTGVGHPEFIISFPESMPMVVIVVECKANRRFHESRNHDRPVEFAVDGVLHYSKFLSKSYDVIAIAVSGSDAKCLSVSTYRQLKGSLVAELLPSPSGPVERLIKVEKYLDLLTYDPVVRDRTEKELLAFSRTLHNYMRDYAKLAESEKPLVVSGILLALRDEVFKRNWSNYRSRDLARELYRAIERVAEDVDIPSRKREIMLAPYSFVRTHPELARMNNTNEIPLVRLISDIDAHVRPFLDQYHDVDVIGQFYGEFLRYTGGDKNLTLSDVVVDTCAGTGGFLISAMRDMDLKAGPDDGVRSRIRKEQLIGVEQQPHMFALAASNMILRGDGKANLYQGSCFSSEVIVPLTDGVPGKHGRPTVGLINPPYSQRGEGLHELDFVATLLDILSPGGTAVAVVPMSCAIEYHAAKDRILSSHTLLATMSLPNDLFHPVGVITCIMVFKAHQPHADAPQPTWFGYWKDDGFVKTKDRGRIDLNQKWVDIRDRWISAYHSRTVAPGASVSHRVVATDEWCAEAYMETDYSKISISSFQSTLRNFAVFRLTLENDDDGFEAGNDS</sequence>
<dbReference type="GO" id="GO:0008168">
    <property type="term" value="F:methyltransferase activity"/>
    <property type="evidence" value="ECO:0007669"/>
    <property type="project" value="UniProtKB-KW"/>
</dbReference>
<keyword evidence="4" id="KW-0949">S-adenosyl-L-methionine</keyword>
<evidence type="ECO:0000313" key="10">
    <source>
        <dbReference type="Proteomes" id="UP001609176"/>
    </source>
</evidence>
<dbReference type="Pfam" id="PF02384">
    <property type="entry name" value="N6_Mtase"/>
    <property type="match status" value="1"/>
</dbReference>
<dbReference type="PANTHER" id="PTHR42933:SF3">
    <property type="entry name" value="TYPE I RESTRICTION ENZYME MJAVIII METHYLASE SUBUNIT"/>
    <property type="match status" value="1"/>
</dbReference>
<evidence type="ECO:0000256" key="1">
    <source>
        <dbReference type="ARBA" id="ARBA00011900"/>
    </source>
</evidence>
<evidence type="ECO:0000313" key="8">
    <source>
        <dbReference type="EMBL" id="MFH5227310.1"/>
    </source>
</evidence>
<keyword evidence="5" id="KW-0680">Restriction system</keyword>
<evidence type="ECO:0000256" key="4">
    <source>
        <dbReference type="ARBA" id="ARBA00022691"/>
    </source>
</evidence>
<dbReference type="RefSeq" id="WP_395126407.1">
    <property type="nucleotide sequence ID" value="NZ_JBIMSN010000006.1"/>
</dbReference>
<evidence type="ECO:0000256" key="5">
    <source>
        <dbReference type="ARBA" id="ARBA00022747"/>
    </source>
</evidence>
<evidence type="ECO:0000259" key="7">
    <source>
        <dbReference type="Pfam" id="PF02384"/>
    </source>
</evidence>
<dbReference type="SUPFAM" id="SSF53335">
    <property type="entry name" value="S-adenosyl-L-methionine-dependent methyltransferases"/>
    <property type="match status" value="1"/>
</dbReference>
<accession>A0ABW7K1L0</accession>
<dbReference type="Proteomes" id="UP001609176">
    <property type="component" value="Unassembled WGS sequence"/>
</dbReference>
<dbReference type="Gene3D" id="3.40.50.150">
    <property type="entry name" value="Vaccinia Virus protein VP39"/>
    <property type="match status" value="1"/>
</dbReference>
<evidence type="ECO:0000256" key="6">
    <source>
        <dbReference type="ARBA" id="ARBA00047942"/>
    </source>
</evidence>
<dbReference type="EMBL" id="JBIMSP010000088">
    <property type="protein sequence ID" value="MFH5245652.1"/>
    <property type="molecule type" value="Genomic_DNA"/>
</dbReference>
<gene>
    <name evidence="9" type="ORF">ACHIPV_27820</name>
    <name evidence="8" type="ORF">ACHIRB_01730</name>
</gene>
<comment type="catalytic activity">
    <reaction evidence="6">
        <text>a 2'-deoxyadenosine in DNA + S-adenosyl-L-methionine = an N(6)-methyl-2'-deoxyadenosine in DNA + S-adenosyl-L-homocysteine + H(+)</text>
        <dbReference type="Rhea" id="RHEA:15197"/>
        <dbReference type="Rhea" id="RHEA-COMP:12418"/>
        <dbReference type="Rhea" id="RHEA-COMP:12419"/>
        <dbReference type="ChEBI" id="CHEBI:15378"/>
        <dbReference type="ChEBI" id="CHEBI:57856"/>
        <dbReference type="ChEBI" id="CHEBI:59789"/>
        <dbReference type="ChEBI" id="CHEBI:90615"/>
        <dbReference type="ChEBI" id="CHEBI:90616"/>
        <dbReference type="EC" id="2.1.1.72"/>
    </reaction>
</comment>
<dbReference type="InterPro" id="IPR029063">
    <property type="entry name" value="SAM-dependent_MTases_sf"/>
</dbReference>
<keyword evidence="2 8" id="KW-0489">Methyltransferase</keyword>
<dbReference type="GO" id="GO:0032259">
    <property type="term" value="P:methylation"/>
    <property type="evidence" value="ECO:0007669"/>
    <property type="project" value="UniProtKB-KW"/>
</dbReference>
<proteinExistence type="predicted"/>
<dbReference type="PRINTS" id="PR00507">
    <property type="entry name" value="N12N6MTFRASE"/>
</dbReference>
<keyword evidence="3 8" id="KW-0808">Transferase</keyword>
<evidence type="ECO:0000313" key="9">
    <source>
        <dbReference type="EMBL" id="MFH5245652.1"/>
    </source>
</evidence>
<dbReference type="InterPro" id="IPR003356">
    <property type="entry name" value="DNA_methylase_A-5"/>
</dbReference>
<feature type="domain" description="DNA methylase adenine-specific" evidence="7">
    <location>
        <begin position="315"/>
        <end position="505"/>
    </location>
</feature>
<dbReference type="EC" id="2.1.1.72" evidence="1"/>
<evidence type="ECO:0000256" key="3">
    <source>
        <dbReference type="ARBA" id="ARBA00022679"/>
    </source>
</evidence>
<comment type="caution">
    <text evidence="8">The sequence shown here is derived from an EMBL/GenBank/DDBJ whole genome shotgun (WGS) entry which is preliminary data.</text>
</comment>